<name>A0A1W7D4B7_9ACTN</name>
<evidence type="ECO:0000313" key="3">
    <source>
        <dbReference type="Proteomes" id="UP000194218"/>
    </source>
</evidence>
<evidence type="ECO:0000256" key="1">
    <source>
        <dbReference type="SAM" id="SignalP"/>
    </source>
</evidence>
<dbReference type="RefSeq" id="WP_086161702.1">
    <property type="nucleotide sequence ID" value="NZ_CP021121.1"/>
</dbReference>
<dbReference type="PROSITE" id="PS51257">
    <property type="entry name" value="PROKAR_LIPOPROTEIN"/>
    <property type="match status" value="1"/>
</dbReference>
<feature type="signal peptide" evidence="1">
    <location>
        <begin position="1"/>
        <end position="26"/>
    </location>
</feature>
<dbReference type="KEGG" id="smao:CAG99_26260"/>
<dbReference type="Proteomes" id="UP000194218">
    <property type="component" value="Chromosome"/>
</dbReference>
<evidence type="ECO:0000313" key="2">
    <source>
        <dbReference type="EMBL" id="ARQ71866.1"/>
    </source>
</evidence>
<keyword evidence="1" id="KW-0732">Signal</keyword>
<protein>
    <recommendedName>
        <fullName evidence="4">Lipoprotein</fullName>
    </recommendedName>
</protein>
<sequence>MTTRGRATTAAVFAVLALAPAAAGCAAGGDGDAAAGRGTAAAGDSARQEAAGAWDVAACLDSDCRVRVRKGTRIPLDGRYGADAAVVQEITSGSLSLAVQGGRENGSFTAAVATVPCAASECGAVPLRGPASPRDHLGLVVVSVDDGTAEIILSPPGAP</sequence>
<dbReference type="OrthoDB" id="3539433at2"/>
<accession>A0A1W7D4B7</accession>
<gene>
    <name evidence="2" type="ORF">CAG99_26260</name>
</gene>
<reference evidence="2 3" key="1">
    <citation type="submission" date="2017-05" db="EMBL/GenBank/DDBJ databases">
        <title>Complete genome sequence of Streptomyces sp. SCSIO 03032 revealed the diverse biosynthetic pathways for its bioactive secondary metabolites.</title>
        <authorList>
            <person name="Ma L."/>
            <person name="Zhu Y."/>
            <person name="Zhang W."/>
            <person name="Zhang G."/>
            <person name="Tian X."/>
            <person name="Zhang S."/>
            <person name="Zhang C."/>
        </authorList>
    </citation>
    <scope>NUCLEOTIDE SEQUENCE [LARGE SCALE GENOMIC DNA]</scope>
    <source>
        <strain evidence="2 3">SCSIO 03032</strain>
    </source>
</reference>
<proteinExistence type="predicted"/>
<feature type="chain" id="PRO_5010886352" description="Lipoprotein" evidence="1">
    <location>
        <begin position="27"/>
        <end position="159"/>
    </location>
</feature>
<dbReference type="EMBL" id="CP021121">
    <property type="protein sequence ID" value="ARQ71866.1"/>
    <property type="molecule type" value="Genomic_DNA"/>
</dbReference>
<dbReference type="AlphaFoldDB" id="A0A1W7D4B7"/>
<keyword evidence="3" id="KW-1185">Reference proteome</keyword>
<evidence type="ECO:0008006" key="4">
    <source>
        <dbReference type="Google" id="ProtNLM"/>
    </source>
</evidence>
<organism evidence="2 3">
    <name type="scientific">Streptomyces marincola</name>
    <dbReference type="NCBI Taxonomy" id="2878388"/>
    <lineage>
        <taxon>Bacteria</taxon>
        <taxon>Bacillati</taxon>
        <taxon>Actinomycetota</taxon>
        <taxon>Actinomycetes</taxon>
        <taxon>Kitasatosporales</taxon>
        <taxon>Streptomycetaceae</taxon>
        <taxon>Streptomyces</taxon>
    </lineage>
</organism>